<dbReference type="Gene3D" id="1.10.30.50">
    <property type="match status" value="1"/>
</dbReference>
<dbReference type="SMART" id="SM00507">
    <property type="entry name" value="HNHc"/>
    <property type="match status" value="1"/>
</dbReference>
<dbReference type="Proteomes" id="UP000198649">
    <property type="component" value="Unassembled WGS sequence"/>
</dbReference>
<feature type="non-terminal residue" evidence="2">
    <location>
        <position position="1"/>
    </location>
</feature>
<dbReference type="GO" id="GO:0003676">
    <property type="term" value="F:nucleic acid binding"/>
    <property type="evidence" value="ECO:0007669"/>
    <property type="project" value="InterPro"/>
</dbReference>
<dbReference type="GO" id="GO:0008270">
    <property type="term" value="F:zinc ion binding"/>
    <property type="evidence" value="ECO:0007669"/>
    <property type="project" value="InterPro"/>
</dbReference>
<dbReference type="EMBL" id="FOQG01000032">
    <property type="protein sequence ID" value="SFJ44966.1"/>
    <property type="molecule type" value="Genomic_DNA"/>
</dbReference>
<evidence type="ECO:0000259" key="1">
    <source>
        <dbReference type="SMART" id="SM00507"/>
    </source>
</evidence>
<organism evidence="2 3">
    <name type="scientific">Nocardioides psychrotolerans</name>
    <dbReference type="NCBI Taxonomy" id="1005945"/>
    <lineage>
        <taxon>Bacteria</taxon>
        <taxon>Bacillati</taxon>
        <taxon>Actinomycetota</taxon>
        <taxon>Actinomycetes</taxon>
        <taxon>Propionibacteriales</taxon>
        <taxon>Nocardioidaceae</taxon>
        <taxon>Nocardioides</taxon>
    </lineage>
</organism>
<gene>
    <name evidence="2" type="ORF">SAMN05216561_1321</name>
</gene>
<dbReference type="InterPro" id="IPR002711">
    <property type="entry name" value="HNH"/>
</dbReference>
<name>A0A1I3RIF8_9ACTN</name>
<dbReference type="STRING" id="1005945.SAMN05216561_1321"/>
<keyword evidence="3" id="KW-1185">Reference proteome</keyword>
<dbReference type="RefSeq" id="WP_177223735.1">
    <property type="nucleotide sequence ID" value="NZ_FOQG01000032.1"/>
</dbReference>
<evidence type="ECO:0000313" key="3">
    <source>
        <dbReference type="Proteomes" id="UP000198649"/>
    </source>
</evidence>
<feature type="domain" description="HNH nuclease" evidence="1">
    <location>
        <begin position="6"/>
        <end position="58"/>
    </location>
</feature>
<evidence type="ECO:0000313" key="2">
    <source>
        <dbReference type="EMBL" id="SFJ44966.1"/>
    </source>
</evidence>
<proteinExistence type="predicted"/>
<dbReference type="InterPro" id="IPR003615">
    <property type="entry name" value="HNH_nuc"/>
</dbReference>
<dbReference type="CDD" id="cd00085">
    <property type="entry name" value="HNHc"/>
    <property type="match status" value="1"/>
</dbReference>
<reference evidence="2 3" key="1">
    <citation type="submission" date="2016-10" db="EMBL/GenBank/DDBJ databases">
        <authorList>
            <person name="de Groot N.N."/>
        </authorList>
    </citation>
    <scope>NUCLEOTIDE SEQUENCE [LARGE SCALE GENOMIC DNA]</scope>
    <source>
        <strain evidence="2 3">CGMCC 1.11156</strain>
    </source>
</reference>
<sequence length="101" mass="11469">YEIPDRLRVQREHIDHHCVFPWCTRPARSCDIDHVVAYEQGGSTCSDNTAPLCRGHHRAKTHSGWTYDAIDTGSYVWRSPHGLFFRVDHQGTTPVAPPGET</sequence>
<accession>A0A1I3RIF8</accession>
<dbReference type="AlphaFoldDB" id="A0A1I3RIF8"/>
<protein>
    <recommendedName>
        <fullName evidence="1">HNH nuclease domain-containing protein</fullName>
    </recommendedName>
</protein>
<dbReference type="GO" id="GO:0004519">
    <property type="term" value="F:endonuclease activity"/>
    <property type="evidence" value="ECO:0007669"/>
    <property type="project" value="InterPro"/>
</dbReference>
<dbReference type="Pfam" id="PF01844">
    <property type="entry name" value="HNH"/>
    <property type="match status" value="1"/>
</dbReference>